<organism evidence="1 2">
    <name type="scientific">Priestia megaterium (strain ATCC 14581 / DSM 32 / CCUG 1817 / JCM 2506 / NBRC 15308 / NCIMB 9376 / NCTC 10342 / NRRL B-14308 / VKM B-512 / Ford 19)</name>
    <name type="common">Bacillus megaterium</name>
    <dbReference type="NCBI Taxonomy" id="1348623"/>
    <lineage>
        <taxon>Bacteria</taxon>
        <taxon>Bacillati</taxon>
        <taxon>Bacillota</taxon>
        <taxon>Bacilli</taxon>
        <taxon>Bacillales</taxon>
        <taxon>Bacillaceae</taxon>
        <taxon>Priestia</taxon>
    </lineage>
</organism>
<geneLocation type="plasmid" evidence="1 2">
    <name>pBMV_2</name>
</geneLocation>
<evidence type="ECO:0000313" key="2">
    <source>
        <dbReference type="Proteomes" id="UP000031829"/>
    </source>
</evidence>
<reference evidence="1 2" key="1">
    <citation type="journal article" date="2015" name="Genome Announc.">
        <title>Complete genome sequences for 35 biothreat assay-relevant bacillus species.</title>
        <authorList>
            <person name="Johnson S.L."/>
            <person name="Daligault H.E."/>
            <person name="Davenport K.W."/>
            <person name="Jaissle J."/>
            <person name="Frey K.G."/>
            <person name="Ladner J.T."/>
            <person name="Broomall S.M."/>
            <person name="Bishop-Lilly K.A."/>
            <person name="Bruce D.C."/>
            <person name="Gibbons H.S."/>
            <person name="Coyne S.R."/>
            <person name="Lo C.C."/>
            <person name="Meincke L."/>
            <person name="Munk A.C."/>
            <person name="Koroleva G.I."/>
            <person name="Rosenzweig C.N."/>
            <person name="Palacios G.F."/>
            <person name="Redden C.L."/>
            <person name="Minogue T.D."/>
            <person name="Chain P.S."/>
        </authorList>
    </citation>
    <scope>NUCLEOTIDE SEQUENCE [LARGE SCALE GENOMIC DNA]</scope>
    <source>
        <strain evidence="2">ATCC 14581 / DSM 32 / JCM 2506 / NBRC 15308 / NCIMB 9376 / NCTC 10342 / NRRL B-14308 / VKM B-512</strain>
        <plasmid evidence="1 2">pBMV_2</plasmid>
    </source>
</reference>
<dbReference type="RefSeq" id="WP_034655947.1">
    <property type="nucleotide sequence ID" value="NZ_CP009921.1"/>
</dbReference>
<proteinExistence type="predicted"/>
<dbReference type="Pfam" id="PF09946">
    <property type="entry name" value="DUF2178"/>
    <property type="match status" value="1"/>
</dbReference>
<accession>A0A0B6AYB8</accession>
<name>A0A0B6AYB8_PRIM2</name>
<protein>
    <submittedName>
        <fullName evidence="1">Putative membrane protein</fullName>
    </submittedName>
</protein>
<dbReference type="InterPro" id="IPR019235">
    <property type="entry name" value="DUF2178_TM"/>
</dbReference>
<dbReference type="KEGG" id="bmeg:BG04_5687"/>
<dbReference type="GeneID" id="93645835"/>
<dbReference type="Proteomes" id="UP000031829">
    <property type="component" value="Plasmid pBMV_2"/>
</dbReference>
<dbReference type="HOGENOM" id="CLU_2353865_0_0_9"/>
<keyword evidence="1" id="KW-0614">Plasmid</keyword>
<dbReference type="EMBL" id="CP009921">
    <property type="protein sequence ID" value="AJI25718.1"/>
    <property type="molecule type" value="Genomic_DNA"/>
</dbReference>
<evidence type="ECO:0000313" key="1">
    <source>
        <dbReference type="EMBL" id="AJI25718.1"/>
    </source>
</evidence>
<gene>
    <name evidence="1" type="ORF">BG04_5687</name>
</gene>
<dbReference type="AlphaFoldDB" id="A0A0B6AYB8"/>
<sequence length="96" mass="11115">MLTVIAKIGTAVLLLSIFYWAYYVDKNKKDERSEKIIGKSSKYSFSFTYILLGFFSIFYLNGYIDPKNVFNFLVIIIALMSLVNSLFIFILNKKMG</sequence>